<dbReference type="Proteomes" id="UP000605897">
    <property type="component" value="Unassembled WGS sequence"/>
</dbReference>
<dbReference type="PANTHER" id="PTHR33630">
    <property type="entry name" value="CUTINASE RV1984C-RELATED-RELATED"/>
    <property type="match status" value="1"/>
</dbReference>
<evidence type="ECO:0000313" key="6">
    <source>
        <dbReference type="EMBL" id="GHF22973.1"/>
    </source>
</evidence>
<evidence type="ECO:0008006" key="8">
    <source>
        <dbReference type="Google" id="ProtNLM"/>
    </source>
</evidence>
<sequence length="95" mass="9232">MAGHSVNGPHQLRNLTLLACAVLALAGTATADAAACSDLEVVFARGSGEAPGLGITGTPLVSDVKSALPSASVSSYAVDYAASYDQTSAGPGAPT</sequence>
<accession>A0ABQ3JGS4</accession>
<dbReference type="InterPro" id="IPR029058">
    <property type="entry name" value="AB_hydrolase_fold"/>
</dbReference>
<evidence type="ECO:0000256" key="2">
    <source>
        <dbReference type="ARBA" id="ARBA00022487"/>
    </source>
</evidence>
<feature type="signal peptide" evidence="5">
    <location>
        <begin position="1"/>
        <end position="33"/>
    </location>
</feature>
<dbReference type="PANTHER" id="PTHR33630:SF9">
    <property type="entry name" value="CUTINASE 4"/>
    <property type="match status" value="1"/>
</dbReference>
<protein>
    <recommendedName>
        <fullName evidence="8">Cutinase family protein</fullName>
    </recommendedName>
</protein>
<name>A0ABQ3JGS4_9PSEU</name>
<dbReference type="InterPro" id="IPR000675">
    <property type="entry name" value="Cutinase/axe"/>
</dbReference>
<gene>
    <name evidence="6" type="ORF">GCM10017786_66320</name>
</gene>
<dbReference type="Gene3D" id="3.40.50.1820">
    <property type="entry name" value="alpha/beta hydrolase"/>
    <property type="match status" value="1"/>
</dbReference>
<evidence type="ECO:0000313" key="7">
    <source>
        <dbReference type="Proteomes" id="UP000605897"/>
    </source>
</evidence>
<evidence type="ECO:0000256" key="5">
    <source>
        <dbReference type="SAM" id="SignalP"/>
    </source>
</evidence>
<comment type="caution">
    <text evidence="6">The sequence shown here is derived from an EMBL/GenBank/DDBJ whole genome shotgun (WGS) entry which is preliminary data.</text>
</comment>
<keyword evidence="7" id="KW-1185">Reference proteome</keyword>
<keyword evidence="5" id="KW-0732">Signal</keyword>
<feature type="chain" id="PRO_5047438795" description="Cutinase family protein" evidence="5">
    <location>
        <begin position="34"/>
        <end position="95"/>
    </location>
</feature>
<keyword evidence="3" id="KW-0378">Hydrolase</keyword>
<evidence type="ECO:0000256" key="1">
    <source>
        <dbReference type="ARBA" id="ARBA00007534"/>
    </source>
</evidence>
<keyword evidence="4" id="KW-1015">Disulfide bond</keyword>
<proteinExistence type="inferred from homology"/>
<dbReference type="Pfam" id="PF01083">
    <property type="entry name" value="Cutinase"/>
    <property type="match status" value="1"/>
</dbReference>
<dbReference type="EMBL" id="BNAU01000010">
    <property type="protein sequence ID" value="GHF22973.1"/>
    <property type="molecule type" value="Genomic_DNA"/>
</dbReference>
<organism evidence="6 7">
    <name type="scientific">Amycolatopsis deserti</name>
    <dbReference type="NCBI Taxonomy" id="185696"/>
    <lineage>
        <taxon>Bacteria</taxon>
        <taxon>Bacillati</taxon>
        <taxon>Actinomycetota</taxon>
        <taxon>Actinomycetes</taxon>
        <taxon>Pseudonocardiales</taxon>
        <taxon>Pseudonocardiaceae</taxon>
        <taxon>Amycolatopsis</taxon>
    </lineage>
</organism>
<evidence type="ECO:0000256" key="3">
    <source>
        <dbReference type="ARBA" id="ARBA00022801"/>
    </source>
</evidence>
<dbReference type="SUPFAM" id="SSF53474">
    <property type="entry name" value="alpha/beta-Hydrolases"/>
    <property type="match status" value="1"/>
</dbReference>
<keyword evidence="2" id="KW-0719">Serine esterase</keyword>
<comment type="similarity">
    <text evidence="1">Belongs to the cutinase family.</text>
</comment>
<evidence type="ECO:0000256" key="4">
    <source>
        <dbReference type="ARBA" id="ARBA00023157"/>
    </source>
</evidence>
<reference evidence="7" key="1">
    <citation type="journal article" date="2019" name="Int. J. Syst. Evol. Microbiol.">
        <title>The Global Catalogue of Microorganisms (GCM) 10K type strain sequencing project: providing services to taxonomists for standard genome sequencing and annotation.</title>
        <authorList>
            <consortium name="The Broad Institute Genomics Platform"/>
            <consortium name="The Broad Institute Genome Sequencing Center for Infectious Disease"/>
            <person name="Wu L."/>
            <person name="Ma J."/>
        </authorList>
    </citation>
    <scope>NUCLEOTIDE SEQUENCE [LARGE SCALE GENOMIC DNA]</scope>
    <source>
        <strain evidence="7">CGMCC 4.7677</strain>
    </source>
</reference>